<evidence type="ECO:0000313" key="3">
    <source>
        <dbReference type="Proteomes" id="UP000784294"/>
    </source>
</evidence>
<feature type="region of interest" description="Disordered" evidence="1">
    <location>
        <begin position="193"/>
        <end position="232"/>
    </location>
</feature>
<sequence>MATRGKQTSALASVAAVAVVATAERPDRKRYMRSLGEQVRAKRHSVLFLPTLKPCIEESLTGARFLEETERVVVADTNVDVDVDGNIDGDGDGDGNKLVLASGQADEANASSIYPARPVGSHDANKTDTTDLGRQELVGRRDFRPLSENLIVPCSKEFQMVLRQLERLGNHLSTASQPRPDRQGSILDDCEQDSCRGYLPNQPRLDRSPVVARNWQHKDSSQPGSHPVMEAR</sequence>
<comment type="caution">
    <text evidence="2">The sequence shown here is derived from an EMBL/GenBank/DDBJ whole genome shotgun (WGS) entry which is preliminary data.</text>
</comment>
<evidence type="ECO:0000313" key="2">
    <source>
        <dbReference type="EMBL" id="VEL40300.1"/>
    </source>
</evidence>
<accession>A0A448XMQ0</accession>
<name>A0A448XMQ0_9PLAT</name>
<dbReference type="Proteomes" id="UP000784294">
    <property type="component" value="Unassembled WGS sequence"/>
</dbReference>
<protein>
    <submittedName>
        <fullName evidence="2">Uncharacterized protein</fullName>
    </submittedName>
</protein>
<organism evidence="2 3">
    <name type="scientific">Protopolystoma xenopodis</name>
    <dbReference type="NCBI Taxonomy" id="117903"/>
    <lineage>
        <taxon>Eukaryota</taxon>
        <taxon>Metazoa</taxon>
        <taxon>Spiralia</taxon>
        <taxon>Lophotrochozoa</taxon>
        <taxon>Platyhelminthes</taxon>
        <taxon>Monogenea</taxon>
        <taxon>Polyopisthocotylea</taxon>
        <taxon>Polystomatidea</taxon>
        <taxon>Polystomatidae</taxon>
        <taxon>Protopolystoma</taxon>
    </lineage>
</organism>
<dbReference type="AlphaFoldDB" id="A0A448XMQ0"/>
<evidence type="ECO:0000256" key="1">
    <source>
        <dbReference type="SAM" id="MobiDB-lite"/>
    </source>
</evidence>
<gene>
    <name evidence="2" type="ORF">PXEA_LOCUS33740</name>
</gene>
<reference evidence="2" key="1">
    <citation type="submission" date="2018-11" db="EMBL/GenBank/DDBJ databases">
        <authorList>
            <consortium name="Pathogen Informatics"/>
        </authorList>
    </citation>
    <scope>NUCLEOTIDE SEQUENCE</scope>
</reference>
<dbReference type="EMBL" id="CAAALY010264402">
    <property type="protein sequence ID" value="VEL40300.1"/>
    <property type="molecule type" value="Genomic_DNA"/>
</dbReference>
<proteinExistence type="predicted"/>
<keyword evidence="3" id="KW-1185">Reference proteome</keyword>